<dbReference type="HOGENOM" id="CLU_1137763_0_0_1"/>
<proteinExistence type="predicted"/>
<feature type="coiled-coil region" evidence="1">
    <location>
        <begin position="21"/>
        <end position="48"/>
    </location>
</feature>
<sequence length="244" mass="29130">MTNDNLKLPEVNELKSNNTSIKSTLEVIKGKMNQIKKLKEELIAIEDELMHFDIIDMITQEIVEDSSIDQLISLNKSIQNCKIYFSQSNINLEYLEKSRRIEKLIKLSSYNKLMEEMEKGEGFVKNKSIKELLNANEDVKNIFKKQFILKRQKEFYRKMMLIKDTNTIYFLIQHELNLKEMLFDDEDDSFLYDILVLYYDKLSKEDIVTLSNIKSDDKSKCVFNKYLRIYFEEKYGRNENIFDL</sequence>
<keyword evidence="1" id="KW-0175">Coiled coil</keyword>
<dbReference type="Proteomes" id="UP000030655">
    <property type="component" value="Unassembled WGS sequence"/>
</dbReference>
<dbReference type="VEuPathDB" id="MicrosporidiaDB:H312_03330"/>
<dbReference type="OrthoDB" id="10338587at2759"/>
<accession>A0A059EWM9</accession>
<organism evidence="2 3">
    <name type="scientific">Anncaliia algerae PRA339</name>
    <dbReference type="NCBI Taxonomy" id="1288291"/>
    <lineage>
        <taxon>Eukaryota</taxon>
        <taxon>Fungi</taxon>
        <taxon>Fungi incertae sedis</taxon>
        <taxon>Microsporidia</taxon>
        <taxon>Tubulinosematoidea</taxon>
        <taxon>Tubulinosematidae</taxon>
        <taxon>Anncaliia</taxon>
    </lineage>
</organism>
<evidence type="ECO:0000313" key="2">
    <source>
        <dbReference type="EMBL" id="KCZ79282.1"/>
    </source>
</evidence>
<dbReference type="AlphaFoldDB" id="A0A059EWM9"/>
<gene>
    <name evidence="2" type="ORF">H312_03330</name>
</gene>
<evidence type="ECO:0000256" key="1">
    <source>
        <dbReference type="SAM" id="Coils"/>
    </source>
</evidence>
<keyword evidence="3" id="KW-1185">Reference proteome</keyword>
<protein>
    <submittedName>
        <fullName evidence="2">Uncharacterized protein</fullName>
    </submittedName>
</protein>
<evidence type="ECO:0000313" key="3">
    <source>
        <dbReference type="Proteomes" id="UP000030655"/>
    </source>
</evidence>
<reference evidence="2 3" key="2">
    <citation type="submission" date="2014-03" db="EMBL/GenBank/DDBJ databases">
        <title>The Genome Sequence of Anncaliia algerae insect isolate PRA339.</title>
        <authorList>
            <consortium name="The Broad Institute Genome Sequencing Platform"/>
            <consortium name="The Broad Institute Genome Sequencing Center for Infectious Disease"/>
            <person name="Cuomo C."/>
            <person name="Becnel J."/>
            <person name="Sanscrainte N."/>
            <person name="Walker B."/>
            <person name="Young S.K."/>
            <person name="Zeng Q."/>
            <person name="Gargeya S."/>
            <person name="Fitzgerald M."/>
            <person name="Haas B."/>
            <person name="Abouelleil A."/>
            <person name="Alvarado L."/>
            <person name="Arachchi H.M."/>
            <person name="Berlin A.M."/>
            <person name="Chapman S.B."/>
            <person name="Dewar J."/>
            <person name="Goldberg J."/>
            <person name="Griggs A."/>
            <person name="Gujja S."/>
            <person name="Hansen M."/>
            <person name="Howarth C."/>
            <person name="Imamovic A."/>
            <person name="Larimer J."/>
            <person name="McCowan C."/>
            <person name="Murphy C."/>
            <person name="Neiman D."/>
            <person name="Pearson M."/>
            <person name="Priest M."/>
            <person name="Roberts A."/>
            <person name="Saif S."/>
            <person name="Shea T."/>
            <person name="Sisk P."/>
            <person name="Sykes S."/>
            <person name="Wortman J."/>
            <person name="Nusbaum C."/>
            <person name="Birren B."/>
        </authorList>
    </citation>
    <scope>NUCLEOTIDE SEQUENCE [LARGE SCALE GENOMIC DNA]</scope>
    <source>
        <strain evidence="2 3">PRA339</strain>
    </source>
</reference>
<name>A0A059EWM9_9MICR</name>
<dbReference type="EMBL" id="KK365308">
    <property type="protein sequence ID" value="KCZ79282.1"/>
    <property type="molecule type" value="Genomic_DNA"/>
</dbReference>
<reference evidence="3" key="1">
    <citation type="submission" date="2013-02" db="EMBL/GenBank/DDBJ databases">
        <authorList>
            <consortium name="The Broad Institute Genome Sequencing Platform"/>
            <person name="Cuomo C."/>
            <person name="Becnel J."/>
            <person name="Sanscrainte N."/>
            <person name="Walker B."/>
            <person name="Young S.K."/>
            <person name="Zeng Q."/>
            <person name="Gargeya S."/>
            <person name="Fitzgerald M."/>
            <person name="Haas B."/>
            <person name="Abouelleil A."/>
            <person name="Alvarado L."/>
            <person name="Arachchi H.M."/>
            <person name="Berlin A.M."/>
            <person name="Chapman S.B."/>
            <person name="Dewar J."/>
            <person name="Goldberg J."/>
            <person name="Griggs A."/>
            <person name="Gujja S."/>
            <person name="Hansen M."/>
            <person name="Howarth C."/>
            <person name="Imamovic A."/>
            <person name="Larimer J."/>
            <person name="McCowan C."/>
            <person name="Murphy C."/>
            <person name="Neiman D."/>
            <person name="Pearson M."/>
            <person name="Priest M."/>
            <person name="Roberts A."/>
            <person name="Saif S."/>
            <person name="Shea T."/>
            <person name="Sisk P."/>
            <person name="Sykes S."/>
            <person name="Wortman J."/>
            <person name="Nusbaum C."/>
            <person name="Birren B."/>
        </authorList>
    </citation>
    <scope>NUCLEOTIDE SEQUENCE [LARGE SCALE GENOMIC DNA]</scope>
    <source>
        <strain evidence="3">PRA339</strain>
    </source>
</reference>